<dbReference type="PRINTS" id="PR01573">
    <property type="entry name" value="SUPERTUBBY"/>
</dbReference>
<dbReference type="Gene3D" id="3.40.605.10">
    <property type="entry name" value="Aldehyde Dehydrogenase, Chain A, domain 1"/>
    <property type="match status" value="1"/>
</dbReference>
<dbReference type="InterPro" id="IPR016161">
    <property type="entry name" value="Ald_DH/histidinol_DH"/>
</dbReference>
<evidence type="ECO:0000259" key="3">
    <source>
        <dbReference type="Pfam" id="PF01167"/>
    </source>
</evidence>
<evidence type="ECO:0000256" key="1">
    <source>
        <dbReference type="ARBA" id="ARBA00007129"/>
    </source>
</evidence>
<name>A0A9D5GZF4_PEA</name>
<accession>A0A9D5GZF4</accession>
<feature type="region of interest" description="Disordered" evidence="2">
    <location>
        <begin position="80"/>
        <end position="156"/>
    </location>
</feature>
<dbReference type="SUPFAM" id="SSF54518">
    <property type="entry name" value="Tubby C-terminal domain-like"/>
    <property type="match status" value="1"/>
</dbReference>
<dbReference type="GO" id="GO:0016491">
    <property type="term" value="F:oxidoreductase activity"/>
    <property type="evidence" value="ECO:0007669"/>
    <property type="project" value="InterPro"/>
</dbReference>
<evidence type="ECO:0000256" key="2">
    <source>
        <dbReference type="SAM" id="MobiDB-lite"/>
    </source>
</evidence>
<dbReference type="Gramene" id="Psat01G0470300-T1">
    <property type="protein sequence ID" value="KAI5446955.1"/>
    <property type="gene ID" value="KIW84_014703"/>
</dbReference>
<dbReference type="SUPFAM" id="SSF53720">
    <property type="entry name" value="ALDH-like"/>
    <property type="match status" value="1"/>
</dbReference>
<proteinExistence type="inferred from homology"/>
<protein>
    <recommendedName>
        <fullName evidence="3">Tubby C-terminal domain-containing protein</fullName>
    </recommendedName>
</protein>
<feature type="compositionally biased region" description="Basic and acidic residues" evidence="2">
    <location>
        <begin position="140"/>
        <end position="149"/>
    </location>
</feature>
<comment type="caution">
    <text evidence="4">The sequence shown here is derived from an EMBL/GenBank/DDBJ whole genome shotgun (WGS) entry which is preliminary data.</text>
</comment>
<evidence type="ECO:0000313" key="4">
    <source>
        <dbReference type="EMBL" id="KAI5446955.1"/>
    </source>
</evidence>
<dbReference type="InterPro" id="IPR000007">
    <property type="entry name" value="Tubby_C"/>
</dbReference>
<feature type="domain" description="Tubby C-terminal" evidence="3">
    <location>
        <begin position="312"/>
        <end position="482"/>
    </location>
</feature>
<keyword evidence="5" id="KW-1185">Reference proteome</keyword>
<dbReference type="PANTHER" id="PTHR16517:SF131">
    <property type="entry name" value="TUBBY-LIKE PROTEIN 8"/>
    <property type="match status" value="1"/>
</dbReference>
<dbReference type="Proteomes" id="UP001058974">
    <property type="component" value="Chromosome 1"/>
</dbReference>
<feature type="compositionally biased region" description="Basic and acidic residues" evidence="2">
    <location>
        <begin position="80"/>
        <end position="89"/>
    </location>
</feature>
<dbReference type="Pfam" id="PF01167">
    <property type="entry name" value="Tub"/>
    <property type="match status" value="1"/>
</dbReference>
<dbReference type="Gene3D" id="3.20.90.10">
    <property type="entry name" value="Tubby Protein, Chain A"/>
    <property type="match status" value="1"/>
</dbReference>
<dbReference type="EMBL" id="JAMSHJ010000001">
    <property type="protein sequence ID" value="KAI5446955.1"/>
    <property type="molecule type" value="Genomic_DNA"/>
</dbReference>
<sequence>MSFFEALDLIKGINSSFNLDDVKILWKHEEDFLETDLKPFRNDEDASMLTLFAEKKNCDVEIYTDPKLSMGEKTYIDRSIEKQKGHEPVEESVEENVGENVEKSESGEDSLNGTHFEEDKEDKMHDFDEDLDEGLGIGMDKGDPRRDPIDGAGTGQAGMEFSSLKQFKKAILEHNVLNDMEKHKYGRKFSNMNDNVNWVARVIVEKLENNSNMKLNEVVADVRLRPKIQVQQTMLAPSDIIPAPNARWNAYIALVGGNMVVWKGAPTTPLIITKLIAEVFERNNLPGAIFTDDADITLVVRSIFFAAVGTVVTANLTGSKYNIWDHKHCPNSKSKSNQPNSKQPLAVVEYVPTIPTCTGTHRSIKAYIPNHQAMSFKNTSQVQHSKGLPLNWKGKLDKVHQLYSKDPLYNKSTKQIELDYRDKGRTGLVIQKSVKNFQFTLEENGKQTILQLGRVAKSKFVMDYRYPLTCYQAFSICLASLDAKLLLTATKVATMHSLTSVSCFNYLKNYHKLKNPEEHERLLREILVVIAEKLESASLKKCKVTKSNLPQ</sequence>
<dbReference type="InterPro" id="IPR016162">
    <property type="entry name" value="Ald_DH_N"/>
</dbReference>
<dbReference type="AlphaFoldDB" id="A0A9D5GZF4"/>
<dbReference type="PANTHER" id="PTHR16517">
    <property type="entry name" value="TUBBY-RELATED"/>
    <property type="match status" value="1"/>
</dbReference>
<organism evidence="4 5">
    <name type="scientific">Pisum sativum</name>
    <name type="common">Garden pea</name>
    <name type="synonym">Lathyrus oleraceus</name>
    <dbReference type="NCBI Taxonomy" id="3888"/>
    <lineage>
        <taxon>Eukaryota</taxon>
        <taxon>Viridiplantae</taxon>
        <taxon>Streptophyta</taxon>
        <taxon>Embryophyta</taxon>
        <taxon>Tracheophyta</taxon>
        <taxon>Spermatophyta</taxon>
        <taxon>Magnoliopsida</taxon>
        <taxon>eudicotyledons</taxon>
        <taxon>Gunneridae</taxon>
        <taxon>Pentapetalae</taxon>
        <taxon>rosids</taxon>
        <taxon>fabids</taxon>
        <taxon>Fabales</taxon>
        <taxon>Fabaceae</taxon>
        <taxon>Papilionoideae</taxon>
        <taxon>50 kb inversion clade</taxon>
        <taxon>NPAAA clade</taxon>
        <taxon>Hologalegina</taxon>
        <taxon>IRL clade</taxon>
        <taxon>Fabeae</taxon>
        <taxon>Lathyrus</taxon>
    </lineage>
</organism>
<comment type="similarity">
    <text evidence="1">Belongs to the TUB family.</text>
</comment>
<reference evidence="4 5" key="1">
    <citation type="journal article" date="2022" name="Nat. Genet.">
        <title>Improved pea reference genome and pan-genome highlight genomic features and evolutionary characteristics.</title>
        <authorList>
            <person name="Yang T."/>
            <person name="Liu R."/>
            <person name="Luo Y."/>
            <person name="Hu S."/>
            <person name="Wang D."/>
            <person name="Wang C."/>
            <person name="Pandey M.K."/>
            <person name="Ge S."/>
            <person name="Xu Q."/>
            <person name="Li N."/>
            <person name="Li G."/>
            <person name="Huang Y."/>
            <person name="Saxena R.K."/>
            <person name="Ji Y."/>
            <person name="Li M."/>
            <person name="Yan X."/>
            <person name="He Y."/>
            <person name="Liu Y."/>
            <person name="Wang X."/>
            <person name="Xiang C."/>
            <person name="Varshney R.K."/>
            <person name="Ding H."/>
            <person name="Gao S."/>
            <person name="Zong X."/>
        </authorList>
    </citation>
    <scope>NUCLEOTIDE SEQUENCE [LARGE SCALE GENOMIC DNA]</scope>
    <source>
        <strain evidence="4 5">cv. Zhongwan 6</strain>
    </source>
</reference>
<evidence type="ECO:0000313" key="5">
    <source>
        <dbReference type="Proteomes" id="UP001058974"/>
    </source>
</evidence>
<feature type="compositionally biased region" description="Basic and acidic residues" evidence="2">
    <location>
        <begin position="115"/>
        <end position="126"/>
    </location>
</feature>
<gene>
    <name evidence="4" type="ORF">KIW84_014703</name>
</gene>
<dbReference type="InterPro" id="IPR025659">
    <property type="entry name" value="Tubby-like_C"/>
</dbReference>